<dbReference type="PROSITE" id="PS50893">
    <property type="entry name" value="ABC_TRANSPORTER_2"/>
    <property type="match status" value="1"/>
</dbReference>
<dbReference type="SUPFAM" id="SSF52540">
    <property type="entry name" value="P-loop containing nucleoside triphosphate hydrolases"/>
    <property type="match status" value="1"/>
</dbReference>
<dbReference type="Gene3D" id="3.40.50.300">
    <property type="entry name" value="P-loop containing nucleotide triphosphate hydrolases"/>
    <property type="match status" value="1"/>
</dbReference>
<dbReference type="Pfam" id="PF01061">
    <property type="entry name" value="ABC2_membrane"/>
    <property type="match status" value="1"/>
</dbReference>
<organism evidence="7">
    <name type="scientific">Aegilops tauschii</name>
    <name type="common">Tausch's goatgrass</name>
    <name type="synonym">Aegilops squarrosa</name>
    <dbReference type="NCBI Taxonomy" id="37682"/>
    <lineage>
        <taxon>Eukaryota</taxon>
        <taxon>Viridiplantae</taxon>
        <taxon>Streptophyta</taxon>
        <taxon>Embryophyta</taxon>
        <taxon>Tracheophyta</taxon>
        <taxon>Spermatophyta</taxon>
        <taxon>Magnoliopsida</taxon>
        <taxon>Liliopsida</taxon>
        <taxon>Poales</taxon>
        <taxon>Poaceae</taxon>
        <taxon>BOP clade</taxon>
        <taxon>Pooideae</taxon>
        <taxon>Triticodae</taxon>
        <taxon>Triticeae</taxon>
        <taxon>Triticinae</taxon>
        <taxon>Aegilops</taxon>
    </lineage>
</organism>
<dbReference type="AlphaFoldDB" id="M8B7T8"/>
<keyword evidence="5" id="KW-1133">Transmembrane helix</keyword>
<dbReference type="EnsemblPlants" id="EMT09710">
    <property type="protein sequence ID" value="EMT09710"/>
    <property type="gene ID" value="F775_12590"/>
</dbReference>
<evidence type="ECO:0000313" key="7">
    <source>
        <dbReference type="EnsemblPlants" id="EMT09710"/>
    </source>
</evidence>
<evidence type="ECO:0000256" key="6">
    <source>
        <dbReference type="ARBA" id="ARBA00023136"/>
    </source>
</evidence>
<dbReference type="ExpressionAtlas" id="M8B7T8">
    <property type="expression patterns" value="baseline"/>
</dbReference>
<proteinExistence type="predicted"/>
<dbReference type="InterPro" id="IPR003439">
    <property type="entry name" value="ABC_transporter-like_ATP-bd"/>
</dbReference>
<evidence type="ECO:0000256" key="3">
    <source>
        <dbReference type="ARBA" id="ARBA00022741"/>
    </source>
</evidence>
<dbReference type="SMART" id="SM00382">
    <property type="entry name" value="AAA"/>
    <property type="match status" value="1"/>
</dbReference>
<evidence type="ECO:0000256" key="1">
    <source>
        <dbReference type="ARBA" id="ARBA00004141"/>
    </source>
</evidence>
<sequence>MAGGHGGQRCSPVGKGRRRPRWWQQGRVAEEMKSRGFMESRLQLLSDICGAFRPGVLTALVGVSGAGKTTLMDVLAGRKTSGTIEGDIRLSGYPKIQETFARISGYCEQTDIHSPNVTVYESLIYSAWLRLSPEVNENTRKAFVEQVMALVELDVMRDAMVGLHGVSGLSTEQRKRLTIAVELVSNPSIIFMDEPTSGLDARAAAIVMRTVQNTVNTGRTVLLLMKRGGRVTYAGKLGRHSNILVKYFELCSTNNAPKRENDTAVPPLSDLEYQILGFPPEQHEWVDSSYTTMPSSSILIQAIPGVPKIEEGYNPATWMLEVTSPLAEARLNVDFAEIYANSAFYRNNQVLIKEMSVQQPGSQDMSFPIKYSQNFPNQCMANAWKQFRSYWKFPPYNAMRYLMTVLYAVLFGTVFWGKGKNVESVQDIYSLLGAIYAAVFFLGASTVFSVLPVVSTERTVFYREKAAGMYSPLSYAFAQALVEFVYSAAQGVLYTVLFYGMVGFEWKADKLLYFTFFLAACFVYITLYGMMLIACTPSYLLATVLVSFTIMQWNIFAGFLISRPMIPVWWRWFYWADPVSWTIYGVIASQFGDDDRILTAPGQTGGVVVKDFLNDKLGYRHDFLGYVVLGHFAFILLFFFLFAYGIKKLNFQKR</sequence>
<keyword evidence="2" id="KW-0812">Transmembrane</keyword>
<dbReference type="InterPro" id="IPR027417">
    <property type="entry name" value="P-loop_NTPase"/>
</dbReference>
<dbReference type="GO" id="GO:0016887">
    <property type="term" value="F:ATP hydrolysis activity"/>
    <property type="evidence" value="ECO:0007669"/>
    <property type="project" value="InterPro"/>
</dbReference>
<dbReference type="GO" id="GO:0016020">
    <property type="term" value="C:membrane"/>
    <property type="evidence" value="ECO:0007669"/>
    <property type="project" value="UniProtKB-SubCell"/>
</dbReference>
<accession>M8B7T8</accession>
<protein>
    <submittedName>
        <fullName evidence="7">Pleiotropic drug resistance protein 5</fullName>
    </submittedName>
</protein>
<dbReference type="GO" id="GO:0005524">
    <property type="term" value="F:ATP binding"/>
    <property type="evidence" value="ECO:0007669"/>
    <property type="project" value="UniProtKB-KW"/>
</dbReference>
<dbReference type="GO" id="GO:0140359">
    <property type="term" value="F:ABC-type transporter activity"/>
    <property type="evidence" value="ECO:0007669"/>
    <property type="project" value="InterPro"/>
</dbReference>
<keyword evidence="6" id="KW-0472">Membrane</keyword>
<evidence type="ECO:0000256" key="5">
    <source>
        <dbReference type="ARBA" id="ARBA00022989"/>
    </source>
</evidence>
<name>M8B7T8_AEGTA</name>
<dbReference type="PANTHER" id="PTHR48040:SF55">
    <property type="entry name" value="OS02G0318500 PROTEIN"/>
    <property type="match status" value="1"/>
</dbReference>
<dbReference type="Pfam" id="PF00005">
    <property type="entry name" value="ABC_tran"/>
    <property type="match status" value="1"/>
</dbReference>
<dbReference type="InterPro" id="IPR013525">
    <property type="entry name" value="ABC2_TM"/>
</dbReference>
<keyword evidence="4" id="KW-0067">ATP-binding</keyword>
<keyword evidence="3" id="KW-0547">Nucleotide-binding</keyword>
<reference evidence="7" key="1">
    <citation type="submission" date="2015-06" db="UniProtKB">
        <authorList>
            <consortium name="EnsemblPlants"/>
        </authorList>
    </citation>
    <scope>IDENTIFICATION</scope>
</reference>
<dbReference type="PANTHER" id="PTHR48040">
    <property type="entry name" value="PLEIOTROPIC DRUG RESISTANCE PROTEIN 1-LIKE ISOFORM X1"/>
    <property type="match status" value="1"/>
</dbReference>
<evidence type="ECO:0000256" key="2">
    <source>
        <dbReference type="ARBA" id="ARBA00022692"/>
    </source>
</evidence>
<comment type="subcellular location">
    <subcellularLocation>
        <location evidence="1">Membrane</location>
        <topology evidence="1">Multi-pass membrane protein</topology>
    </subcellularLocation>
</comment>
<dbReference type="FunFam" id="3.40.50.300:FF:003489">
    <property type="entry name" value="ABC transporter G family member 39"/>
    <property type="match status" value="1"/>
</dbReference>
<dbReference type="InterPro" id="IPR003593">
    <property type="entry name" value="AAA+_ATPase"/>
</dbReference>
<evidence type="ECO:0000256" key="4">
    <source>
        <dbReference type="ARBA" id="ARBA00022840"/>
    </source>
</evidence>